<sequence length="121" mass="13244">MSANRSSPPGALGVRDFVSDDQVLRQELDETHAYTSRSSMQKAPDGSEASRLAGARGLMESSAIFNYQVCNHFEVTSLANGFANSRLGRWGGGAGAYRGRATRSRQPRIRRAAEHLRHISH</sequence>
<reference evidence="3" key="1">
    <citation type="journal article" date="2019" name="Int. J. Syst. Evol. Microbiol.">
        <title>The Global Catalogue of Microorganisms (GCM) 10K type strain sequencing project: providing services to taxonomists for standard genome sequencing and annotation.</title>
        <authorList>
            <consortium name="The Broad Institute Genomics Platform"/>
            <consortium name="The Broad Institute Genome Sequencing Center for Infectious Disease"/>
            <person name="Wu L."/>
            <person name="Ma J."/>
        </authorList>
    </citation>
    <scope>NUCLEOTIDE SEQUENCE [LARGE SCALE GENOMIC DNA]</scope>
    <source>
        <strain evidence="3">JCM 3399</strain>
    </source>
</reference>
<accession>A0ABQ2UT96</accession>
<proteinExistence type="predicted"/>
<evidence type="ECO:0000313" key="3">
    <source>
        <dbReference type="Proteomes" id="UP000654471"/>
    </source>
</evidence>
<evidence type="ECO:0000313" key="2">
    <source>
        <dbReference type="EMBL" id="GGU52712.1"/>
    </source>
</evidence>
<gene>
    <name evidence="2" type="ORF">GCM10010211_16470</name>
</gene>
<dbReference type="Proteomes" id="UP000654471">
    <property type="component" value="Unassembled WGS sequence"/>
</dbReference>
<organism evidence="2 3">
    <name type="scientific">Streptomyces albospinus</name>
    <dbReference type="NCBI Taxonomy" id="285515"/>
    <lineage>
        <taxon>Bacteria</taxon>
        <taxon>Bacillati</taxon>
        <taxon>Actinomycetota</taxon>
        <taxon>Actinomycetes</taxon>
        <taxon>Kitasatosporales</taxon>
        <taxon>Streptomycetaceae</taxon>
        <taxon>Streptomyces</taxon>
    </lineage>
</organism>
<feature type="region of interest" description="Disordered" evidence="1">
    <location>
        <begin position="29"/>
        <end position="49"/>
    </location>
</feature>
<protein>
    <submittedName>
        <fullName evidence="2">Uncharacterized protein</fullName>
    </submittedName>
</protein>
<name>A0ABQ2UT96_9ACTN</name>
<evidence type="ECO:0000256" key="1">
    <source>
        <dbReference type="SAM" id="MobiDB-lite"/>
    </source>
</evidence>
<dbReference type="EMBL" id="BMRP01000004">
    <property type="protein sequence ID" value="GGU52712.1"/>
    <property type="molecule type" value="Genomic_DNA"/>
</dbReference>
<comment type="caution">
    <text evidence="2">The sequence shown here is derived from an EMBL/GenBank/DDBJ whole genome shotgun (WGS) entry which is preliminary data.</text>
</comment>
<keyword evidence="3" id="KW-1185">Reference proteome</keyword>